<dbReference type="GO" id="GO:0003677">
    <property type="term" value="F:DNA binding"/>
    <property type="evidence" value="ECO:0007669"/>
    <property type="project" value="InterPro"/>
</dbReference>
<dbReference type="GO" id="GO:0006313">
    <property type="term" value="P:DNA transposition"/>
    <property type="evidence" value="ECO:0007669"/>
    <property type="project" value="InterPro"/>
</dbReference>
<proteinExistence type="predicted"/>
<protein>
    <submittedName>
        <fullName evidence="2">Transposase DDE domain-containing protein</fullName>
    </submittedName>
</protein>
<feature type="domain" description="Transposase IS4-like" evidence="1">
    <location>
        <begin position="80"/>
        <end position="262"/>
    </location>
</feature>
<reference evidence="3" key="1">
    <citation type="submission" date="2016-10" db="EMBL/GenBank/DDBJ databases">
        <authorList>
            <person name="Varghese N."/>
            <person name="Submissions S."/>
        </authorList>
    </citation>
    <scope>NUCLEOTIDE SEQUENCE [LARGE SCALE GENOMIC DNA]</scope>
    <source>
        <strain evidence="3">DSM 3669</strain>
    </source>
</reference>
<dbReference type="RefSeq" id="WP_092484478.1">
    <property type="nucleotide sequence ID" value="NZ_FOYM01000019.1"/>
</dbReference>
<dbReference type="AlphaFoldDB" id="A0A1I6DW32"/>
<dbReference type="Pfam" id="PF01609">
    <property type="entry name" value="DDE_Tnp_1"/>
    <property type="match status" value="1"/>
</dbReference>
<evidence type="ECO:0000313" key="3">
    <source>
        <dbReference type="Proteomes" id="UP000199584"/>
    </source>
</evidence>
<gene>
    <name evidence="2" type="ORF">SAMN05660706_11939</name>
</gene>
<keyword evidence="3" id="KW-1185">Reference proteome</keyword>
<dbReference type="EMBL" id="FOYM01000019">
    <property type="protein sequence ID" value="SFR09720.1"/>
    <property type="molecule type" value="Genomic_DNA"/>
</dbReference>
<sequence>MSDFRTKVGVERFYQVLFYIIAQALKLDGFLNPVISAVDSRPLFANVGGPGKKHCDCAAKKNCSCEKTFTDPDAAVGTMRKKTNMNKYFVGYRKHTIVCHSKQGPVPLISITLPANVHDVNVLLPLLEKLKQVEDLKLEYLVADLGYFDQVVNVQALSKHDVILSTGVKKNTVLPEDMNKDLQFVCPQGHPLIWDSFDKQTLDVWFKGDEDHCRSCLFNPTCEKFFHKNHLEKPLINSPVPHGSRLQIELNKFRKQVELNFAMESNALDSVMRHKKLPVRGLPRVQVFAIMTDIFRLIKMMIKHRRATVIPRERDKFLNKMRINSFTHPVGV</sequence>
<evidence type="ECO:0000259" key="1">
    <source>
        <dbReference type="Pfam" id="PF01609"/>
    </source>
</evidence>
<dbReference type="Proteomes" id="UP000199584">
    <property type="component" value="Unassembled WGS sequence"/>
</dbReference>
<evidence type="ECO:0000313" key="2">
    <source>
        <dbReference type="EMBL" id="SFR09720.1"/>
    </source>
</evidence>
<dbReference type="GO" id="GO:0004803">
    <property type="term" value="F:transposase activity"/>
    <property type="evidence" value="ECO:0007669"/>
    <property type="project" value="InterPro"/>
</dbReference>
<name>A0A1I6DW32_9FIRM</name>
<dbReference type="InterPro" id="IPR002559">
    <property type="entry name" value="Transposase_11"/>
</dbReference>
<accession>A0A1I6DW32</accession>
<organism evidence="2 3">
    <name type="scientific">Desulfoscipio geothermicus DSM 3669</name>
    <dbReference type="NCBI Taxonomy" id="1121426"/>
    <lineage>
        <taxon>Bacteria</taxon>
        <taxon>Bacillati</taxon>
        <taxon>Bacillota</taxon>
        <taxon>Clostridia</taxon>
        <taxon>Eubacteriales</taxon>
        <taxon>Desulfallaceae</taxon>
        <taxon>Desulfoscipio</taxon>
    </lineage>
</organism>
<dbReference type="OrthoDB" id="9789070at2"/>